<sequence length="108" mass="11461">MPSPAMAASSRCSTSSLSECAFACARASTASRMVGRRRTVSVGLFATPSALRGLPLGLFSEQGIEIFRPVRNRCIPDRRTVPGADCLHALQATVELVLPMALLGQLTE</sequence>
<dbReference type="HOGENOM" id="CLU_2193857_0_0_5"/>
<proteinExistence type="predicted"/>
<name>B8ICN7_METNO</name>
<organism evidence="1 2">
    <name type="scientific">Methylobacterium nodulans (strain LMG 21967 / CNCM I-2342 / ORS 2060)</name>
    <dbReference type="NCBI Taxonomy" id="460265"/>
    <lineage>
        <taxon>Bacteria</taxon>
        <taxon>Pseudomonadati</taxon>
        <taxon>Pseudomonadota</taxon>
        <taxon>Alphaproteobacteria</taxon>
        <taxon>Hyphomicrobiales</taxon>
        <taxon>Methylobacteriaceae</taxon>
        <taxon>Methylobacterium</taxon>
    </lineage>
</organism>
<dbReference type="Proteomes" id="UP000008207">
    <property type="component" value="Chromosome"/>
</dbReference>
<evidence type="ECO:0000313" key="1">
    <source>
        <dbReference type="EMBL" id="ACL57448.1"/>
    </source>
</evidence>
<dbReference type="AlphaFoldDB" id="B8ICN7"/>
<dbReference type="KEGG" id="mno:Mnod_2478"/>
<protein>
    <submittedName>
        <fullName evidence="1">Uncharacterized protein</fullName>
    </submittedName>
</protein>
<gene>
    <name evidence="1" type="ordered locus">Mnod_2478</name>
</gene>
<keyword evidence="2" id="KW-1185">Reference proteome</keyword>
<reference evidence="1 2" key="1">
    <citation type="submission" date="2009-01" db="EMBL/GenBank/DDBJ databases">
        <title>Complete sequence of chromosome of Methylobacterium nodulans ORS 2060.</title>
        <authorList>
            <consortium name="US DOE Joint Genome Institute"/>
            <person name="Lucas S."/>
            <person name="Copeland A."/>
            <person name="Lapidus A."/>
            <person name="Glavina del Rio T."/>
            <person name="Dalin E."/>
            <person name="Tice H."/>
            <person name="Bruce D."/>
            <person name="Goodwin L."/>
            <person name="Pitluck S."/>
            <person name="Sims D."/>
            <person name="Brettin T."/>
            <person name="Detter J.C."/>
            <person name="Han C."/>
            <person name="Larimer F."/>
            <person name="Land M."/>
            <person name="Hauser L."/>
            <person name="Kyrpides N."/>
            <person name="Ivanova N."/>
            <person name="Marx C.J."/>
            <person name="Richardson P."/>
        </authorList>
    </citation>
    <scope>NUCLEOTIDE SEQUENCE [LARGE SCALE GENOMIC DNA]</scope>
    <source>
        <strain evidence="2">LMG 21967 / CNCM I-2342 / ORS 2060</strain>
    </source>
</reference>
<evidence type="ECO:0000313" key="2">
    <source>
        <dbReference type="Proteomes" id="UP000008207"/>
    </source>
</evidence>
<dbReference type="EMBL" id="CP001349">
    <property type="protein sequence ID" value="ACL57448.1"/>
    <property type="molecule type" value="Genomic_DNA"/>
</dbReference>
<accession>B8ICN7</accession>